<dbReference type="InterPro" id="IPR051928">
    <property type="entry name" value="NorD/CobT"/>
</dbReference>
<reference evidence="3 4" key="1">
    <citation type="submission" date="2018-10" db="EMBL/GenBank/DDBJ databases">
        <title>Genomic Encyclopedia of Type Strains, Phase IV (KMG-IV): sequencing the most valuable type-strain genomes for metagenomic binning, comparative biology and taxonomic classification.</title>
        <authorList>
            <person name="Goeker M."/>
        </authorList>
    </citation>
    <scope>NUCLEOTIDE SEQUENCE [LARGE SCALE GENOMIC DNA]</scope>
    <source>
        <strain evidence="3 4">DSM 12769</strain>
    </source>
</reference>
<dbReference type="EMBL" id="RCDA01000001">
    <property type="protein sequence ID" value="RLK50928.1"/>
    <property type="molecule type" value="Genomic_DNA"/>
</dbReference>
<evidence type="ECO:0000313" key="4">
    <source>
        <dbReference type="Proteomes" id="UP000275461"/>
    </source>
</evidence>
<dbReference type="SUPFAM" id="SSF53300">
    <property type="entry name" value="vWA-like"/>
    <property type="match status" value="1"/>
</dbReference>
<dbReference type="AlphaFoldDB" id="A0A498CES5"/>
<feature type="domain" description="Cobalamin biosynthesis protein CobT VWA" evidence="2">
    <location>
        <begin position="351"/>
        <end position="545"/>
    </location>
</feature>
<dbReference type="InterPro" id="IPR006538">
    <property type="entry name" value="CobT"/>
</dbReference>
<dbReference type="GO" id="GO:0009236">
    <property type="term" value="P:cobalamin biosynthetic process"/>
    <property type="evidence" value="ECO:0007669"/>
    <property type="project" value="InterPro"/>
</dbReference>
<name>A0A498CES5_9GAMM</name>
<dbReference type="OrthoDB" id="6395027at2"/>
<dbReference type="PIRSF" id="PIRSF031715">
    <property type="entry name" value="Cob_chel_CobT"/>
    <property type="match status" value="1"/>
</dbReference>
<dbReference type="Pfam" id="PF06213">
    <property type="entry name" value="CobT"/>
    <property type="match status" value="1"/>
</dbReference>
<evidence type="ECO:0000259" key="2">
    <source>
        <dbReference type="Pfam" id="PF11775"/>
    </source>
</evidence>
<dbReference type="Pfam" id="PF11775">
    <property type="entry name" value="CobT_C"/>
    <property type="match status" value="1"/>
</dbReference>
<dbReference type="RefSeq" id="WP_121441376.1">
    <property type="nucleotide sequence ID" value="NZ_RCDA01000001.1"/>
</dbReference>
<dbReference type="InterPro" id="IPR036465">
    <property type="entry name" value="vWFA_dom_sf"/>
</dbReference>
<dbReference type="PANTHER" id="PTHR41248">
    <property type="entry name" value="NORD PROTEIN"/>
    <property type="match status" value="1"/>
</dbReference>
<evidence type="ECO:0000313" key="3">
    <source>
        <dbReference type="EMBL" id="RLK50928.1"/>
    </source>
</evidence>
<gene>
    <name evidence="3" type="ORF">DFR31_0838</name>
</gene>
<organism evidence="3 4">
    <name type="scientific">Alkalispirillum mobile</name>
    <dbReference type="NCBI Taxonomy" id="85925"/>
    <lineage>
        <taxon>Bacteria</taxon>
        <taxon>Pseudomonadati</taxon>
        <taxon>Pseudomonadota</taxon>
        <taxon>Gammaproteobacteria</taxon>
        <taxon>Chromatiales</taxon>
        <taxon>Ectothiorhodospiraceae</taxon>
        <taxon>Alkalispirillum</taxon>
    </lineage>
</organism>
<dbReference type="PANTHER" id="PTHR41248:SF1">
    <property type="entry name" value="NORD PROTEIN"/>
    <property type="match status" value="1"/>
</dbReference>
<dbReference type="InterPro" id="IPR025861">
    <property type="entry name" value="CobT_VWA_dom"/>
</dbReference>
<sequence>MESVQQRARRQQRVEELCAATARALTGKPDLHFRAGRLRLRDRLVPVHAPHLRLDPDWHDLQAHRGMIDSVALRLCHSDPELHRALAPTDPISRLIFELLEQLRVETHAPDTMPGMKRNLRQRFEQWLRDFHGVGMTETDVGVLLFTVAQIFRARLTGEPALEETEGVIEATRAAVAPLLGPHLAGLRRTRGNQAAFADHALALGELVSGLIGQAGGEGDDETDEDKDALAAFALLLDFDLEGDEPADGSAASGGRSPDEAGDHYHVYSRRYDRELEISKLVRRDLLAQYRQQLDALVAAQGVNTRRLVRQLSALFAVPQRDGWSFGEEQGYIDGRRLGQLVSSPDEHRIFRLEREKPVGNAVVSILIDCSGSMKEHMESVAALVDIMTRALEQAQARTEVLGFTTGGWNGGRVWQEWLARGRPKAPGRLTEVNHLVFKSAEQNWRRSRRAIAGLFKQDLFREGVDGEAVEWACQRLLAREAEQRLLLVISDGCPMERATALANHEHYLDNHLRDVVSRYDARPDLNILGLGVGLDLSAYYRQSLATDLTRGLDNQLLFDMVQLMAGRHRR</sequence>
<dbReference type="Proteomes" id="UP000275461">
    <property type="component" value="Unassembled WGS sequence"/>
</dbReference>
<accession>A0A498CES5</accession>
<feature type="region of interest" description="Disordered" evidence="1">
    <location>
        <begin position="246"/>
        <end position="265"/>
    </location>
</feature>
<comment type="caution">
    <text evidence="3">The sequence shown here is derived from an EMBL/GenBank/DDBJ whole genome shotgun (WGS) entry which is preliminary data.</text>
</comment>
<keyword evidence="4" id="KW-1185">Reference proteome</keyword>
<evidence type="ECO:0000256" key="1">
    <source>
        <dbReference type="SAM" id="MobiDB-lite"/>
    </source>
</evidence>
<protein>
    <submittedName>
        <fullName evidence="3">Cobaltochelatase CobT</fullName>
    </submittedName>
</protein>
<proteinExistence type="predicted"/>